<feature type="region of interest" description="Disordered" evidence="4">
    <location>
        <begin position="1"/>
        <end position="42"/>
    </location>
</feature>
<evidence type="ECO:0000259" key="6">
    <source>
        <dbReference type="PROSITE" id="PS50110"/>
    </source>
</evidence>
<evidence type="ECO:0000259" key="5">
    <source>
        <dbReference type="PROSITE" id="PS50109"/>
    </source>
</evidence>
<evidence type="ECO:0000313" key="8">
    <source>
        <dbReference type="EMBL" id="EPE10512.1"/>
    </source>
</evidence>
<gene>
    <name evidence="8" type="ORF">F503_05607</name>
</gene>
<dbReference type="Pfam" id="PF13426">
    <property type="entry name" value="PAS_9"/>
    <property type="match status" value="1"/>
</dbReference>
<dbReference type="PROSITE" id="PS50109">
    <property type="entry name" value="HIS_KIN"/>
    <property type="match status" value="1"/>
</dbReference>
<dbReference type="SMART" id="SM00388">
    <property type="entry name" value="HisKA"/>
    <property type="match status" value="1"/>
</dbReference>
<feature type="region of interest" description="Disordered" evidence="4">
    <location>
        <begin position="171"/>
        <end position="208"/>
    </location>
</feature>
<organism evidence="8 9">
    <name type="scientific">Ophiostoma piceae (strain UAMH 11346)</name>
    <name type="common">Sap stain fungus</name>
    <dbReference type="NCBI Taxonomy" id="1262450"/>
    <lineage>
        <taxon>Eukaryota</taxon>
        <taxon>Fungi</taxon>
        <taxon>Dikarya</taxon>
        <taxon>Ascomycota</taxon>
        <taxon>Pezizomycotina</taxon>
        <taxon>Sordariomycetes</taxon>
        <taxon>Sordariomycetidae</taxon>
        <taxon>Ophiostomatales</taxon>
        <taxon>Ophiostomataceae</taxon>
        <taxon>Ophiostoma</taxon>
    </lineage>
</organism>
<keyword evidence="8" id="KW-0418">Kinase</keyword>
<dbReference type="CDD" id="cd00130">
    <property type="entry name" value="PAS"/>
    <property type="match status" value="1"/>
</dbReference>
<protein>
    <submittedName>
        <fullName evidence="8">Histidine kinase</fullName>
    </submittedName>
</protein>
<dbReference type="InterPro" id="IPR000014">
    <property type="entry name" value="PAS"/>
</dbReference>
<dbReference type="InterPro" id="IPR035965">
    <property type="entry name" value="PAS-like_dom_sf"/>
</dbReference>
<dbReference type="PANTHER" id="PTHR45339">
    <property type="entry name" value="HYBRID SIGNAL TRANSDUCTION HISTIDINE KINASE J"/>
    <property type="match status" value="1"/>
</dbReference>
<dbReference type="SUPFAM" id="SSF55785">
    <property type="entry name" value="PYP-like sensor domain (PAS domain)"/>
    <property type="match status" value="1"/>
</dbReference>
<feature type="domain" description="Response regulatory" evidence="6">
    <location>
        <begin position="808"/>
        <end position="927"/>
    </location>
</feature>
<feature type="domain" description="Histidine kinase" evidence="5">
    <location>
        <begin position="377"/>
        <end position="598"/>
    </location>
</feature>
<feature type="compositionally biased region" description="Polar residues" evidence="4">
    <location>
        <begin position="187"/>
        <end position="207"/>
    </location>
</feature>
<dbReference type="FunFam" id="3.30.450.20:FF:000136">
    <property type="entry name" value="Sensor histidine kinase/response regulator Fos-1"/>
    <property type="match status" value="1"/>
</dbReference>
<dbReference type="Pfam" id="PF00072">
    <property type="entry name" value="Response_reg"/>
    <property type="match status" value="1"/>
</dbReference>
<sequence>MPTSSDVAATASTPAPDVFGSAPVPLRLMGPSKETESVPEDSTEPCLDAIFDLSPVCSVILSPSYEIKRASPRLWDTWGLDSTLHVGRNMLSVLEESAIVHRDDQNRITQSLETAIDSRVIQTLSGQCQTAVPARSSAVDIAWSVRIIPVYRADTLLTLVLEWTQTELPLSASTASTPPTRPALVQPASSTTAQPLSRQSSGSQASIVISDDDTNEARTGFELSPVNQDLASGVSADEYFRILIQTVRDYAIFLLDVNGNIVTWNAGAELNKGYSHDEIIGKHFSIFYSPEDIKAKKPEKELEDCLRDGRVEEEGWRIRKDGSRFWANVTVTAVYKDGVHVGYGKVTRNMTDRRAAELRVVAAYEESAKLKSDFLANMSHEIRTPMHGMLSACSLLLDTQLAPDQREIASIIDESGQVLLRVINDILDYSKLASGSFSIHTDIIGVASIAAAVVRSVQSTLKSNVRLQLSLASDLPRAVQGDPLRYRQILLNIVGNATKFTDKGCISVASSVQEHGEDTFIILTKVTDTGIGIPEDAVSTLFVPFTQVDGTTRKRFPGTGLGLSICKSLVELMGGEIGYEPNPEGQGSVFWFTARFLKIKSLSQLHKPDNESPAQHLQLGKTLSPPGKQLSLFECERNATIPPPLGRIAKKTGLSKAEVASGSGFDLIEDDGFPLSSPLPGDPLADYMFNSAASASSSESAMTTPSSEEGPASSSDVSPMESLCESVTPAKPPTPFASTVPEGETTMCSLTASKSVASVASQTRSITLPVRKGSADSSDEAVEDSKEKLKREFEKSLALLRERAPKKRLLVAEDNATNQRVLTRILKDFHFSQENVVLVSNGAEAVAQAQEQPNGFNLCLMDINMPVVDGYEATVRIRKMGNSIPIMAMTAHALQGDREQCLAYGMNDYVAKPVNKRMLVEKLLAWLPE</sequence>
<accession>S3CC73</accession>
<dbReference type="InterPro" id="IPR036097">
    <property type="entry name" value="HisK_dim/P_sf"/>
</dbReference>
<proteinExistence type="predicted"/>
<dbReference type="PROSITE" id="PS50112">
    <property type="entry name" value="PAS"/>
    <property type="match status" value="1"/>
</dbReference>
<dbReference type="CDD" id="cd17546">
    <property type="entry name" value="REC_hyHK_CKI1_RcsC-like"/>
    <property type="match status" value="1"/>
</dbReference>
<dbReference type="Gene3D" id="3.40.50.2300">
    <property type="match status" value="1"/>
</dbReference>
<dbReference type="Gene3D" id="3.30.450.20">
    <property type="entry name" value="PAS domain"/>
    <property type="match status" value="1"/>
</dbReference>
<dbReference type="Proteomes" id="UP000016923">
    <property type="component" value="Unassembled WGS sequence"/>
</dbReference>
<dbReference type="OrthoDB" id="60033at2759"/>
<dbReference type="PROSITE" id="PS50110">
    <property type="entry name" value="RESPONSE_REGULATORY"/>
    <property type="match status" value="1"/>
</dbReference>
<dbReference type="Pfam" id="PF02518">
    <property type="entry name" value="HATPase_c"/>
    <property type="match status" value="1"/>
</dbReference>
<dbReference type="InterPro" id="IPR003594">
    <property type="entry name" value="HATPase_dom"/>
</dbReference>
<evidence type="ECO:0000256" key="3">
    <source>
        <dbReference type="PROSITE-ProRule" id="PRU00169"/>
    </source>
</evidence>
<dbReference type="CDD" id="cd00082">
    <property type="entry name" value="HisKA"/>
    <property type="match status" value="1"/>
</dbReference>
<dbReference type="SMART" id="SM00448">
    <property type="entry name" value="REC"/>
    <property type="match status" value="1"/>
</dbReference>
<reference evidence="8 9" key="1">
    <citation type="journal article" date="2013" name="BMC Genomics">
        <title>The genome and transcriptome of the pine saprophyte Ophiostoma piceae, and a comparison with the bark beetle-associated pine pathogen Grosmannia clavigera.</title>
        <authorList>
            <person name="Haridas S."/>
            <person name="Wang Y."/>
            <person name="Lim L."/>
            <person name="Massoumi Alamouti S."/>
            <person name="Jackman S."/>
            <person name="Docking R."/>
            <person name="Robertson G."/>
            <person name="Birol I."/>
            <person name="Bohlmann J."/>
            <person name="Breuil C."/>
        </authorList>
    </citation>
    <scope>NUCLEOTIDE SEQUENCE [LARGE SCALE GENOMIC DNA]</scope>
    <source>
        <strain evidence="8 9">UAMH 11346</strain>
    </source>
</reference>
<feature type="domain" description="PAS" evidence="7">
    <location>
        <begin position="236"/>
        <end position="309"/>
    </location>
</feature>
<dbReference type="SUPFAM" id="SSF47384">
    <property type="entry name" value="Homodimeric domain of signal transducing histidine kinase"/>
    <property type="match status" value="1"/>
</dbReference>
<dbReference type="InterPro" id="IPR003661">
    <property type="entry name" value="HisK_dim/P_dom"/>
</dbReference>
<evidence type="ECO:0000256" key="2">
    <source>
        <dbReference type="ARBA" id="ARBA00023012"/>
    </source>
</evidence>
<dbReference type="AlphaFoldDB" id="S3CC73"/>
<evidence type="ECO:0000259" key="7">
    <source>
        <dbReference type="PROSITE" id="PS50112"/>
    </source>
</evidence>
<evidence type="ECO:0000313" key="9">
    <source>
        <dbReference type="Proteomes" id="UP000016923"/>
    </source>
</evidence>
<dbReference type="eggNOG" id="KOG0519">
    <property type="taxonomic scope" value="Eukaryota"/>
</dbReference>
<dbReference type="Pfam" id="PF00512">
    <property type="entry name" value="HisKA"/>
    <property type="match status" value="1"/>
</dbReference>
<dbReference type="PANTHER" id="PTHR45339:SF1">
    <property type="entry name" value="HYBRID SIGNAL TRANSDUCTION HISTIDINE KINASE J"/>
    <property type="match status" value="1"/>
</dbReference>
<evidence type="ECO:0000256" key="4">
    <source>
        <dbReference type="SAM" id="MobiDB-lite"/>
    </source>
</evidence>
<evidence type="ECO:0000256" key="1">
    <source>
        <dbReference type="ARBA" id="ARBA00022553"/>
    </source>
</evidence>
<dbReference type="InterPro" id="IPR005467">
    <property type="entry name" value="His_kinase_dom"/>
</dbReference>
<dbReference type="VEuPathDB" id="FungiDB:F503_05607"/>
<dbReference type="SMART" id="SM00091">
    <property type="entry name" value="PAS"/>
    <property type="match status" value="1"/>
</dbReference>
<keyword evidence="2" id="KW-0902">Two-component regulatory system</keyword>
<dbReference type="GO" id="GO:0000155">
    <property type="term" value="F:phosphorelay sensor kinase activity"/>
    <property type="evidence" value="ECO:0007669"/>
    <property type="project" value="InterPro"/>
</dbReference>
<dbReference type="EMBL" id="KE148146">
    <property type="protein sequence ID" value="EPE10512.1"/>
    <property type="molecule type" value="Genomic_DNA"/>
</dbReference>
<dbReference type="InterPro" id="IPR001789">
    <property type="entry name" value="Sig_transdc_resp-reg_receiver"/>
</dbReference>
<dbReference type="InterPro" id="IPR036890">
    <property type="entry name" value="HATPase_C_sf"/>
</dbReference>
<dbReference type="HOGENOM" id="CLU_000445_114_15_1"/>
<dbReference type="SUPFAM" id="SSF55874">
    <property type="entry name" value="ATPase domain of HSP90 chaperone/DNA topoisomerase II/histidine kinase"/>
    <property type="match status" value="1"/>
</dbReference>
<feature type="region of interest" description="Disordered" evidence="4">
    <location>
        <begin position="698"/>
        <end position="735"/>
    </location>
</feature>
<dbReference type="InterPro" id="IPR004358">
    <property type="entry name" value="Sig_transdc_His_kin-like_C"/>
</dbReference>
<dbReference type="CDD" id="cd16922">
    <property type="entry name" value="HATPase_EvgS-ArcB-TorS-like"/>
    <property type="match status" value="1"/>
</dbReference>
<dbReference type="InterPro" id="IPR011006">
    <property type="entry name" value="CheY-like_superfamily"/>
</dbReference>
<dbReference type="STRING" id="1262450.S3CC73"/>
<feature type="compositionally biased region" description="Polar residues" evidence="4">
    <location>
        <begin position="1"/>
        <end position="13"/>
    </location>
</feature>
<keyword evidence="1 3" id="KW-0597">Phosphoprotein</keyword>
<dbReference type="FunFam" id="3.30.565.10:FF:000010">
    <property type="entry name" value="Sensor histidine kinase RcsC"/>
    <property type="match status" value="1"/>
</dbReference>
<dbReference type="NCBIfam" id="TIGR00229">
    <property type="entry name" value="sensory_box"/>
    <property type="match status" value="1"/>
</dbReference>
<feature type="modified residue" description="4-aspartylphosphate" evidence="3">
    <location>
        <position position="862"/>
    </location>
</feature>
<keyword evidence="8" id="KW-0808">Transferase</keyword>
<dbReference type="Gene3D" id="3.30.565.10">
    <property type="entry name" value="Histidine kinase-like ATPase, C-terminal domain"/>
    <property type="match status" value="1"/>
</dbReference>
<keyword evidence="9" id="KW-1185">Reference proteome</keyword>
<dbReference type="SMART" id="SM00387">
    <property type="entry name" value="HATPase_c"/>
    <property type="match status" value="1"/>
</dbReference>
<dbReference type="SUPFAM" id="SSF52172">
    <property type="entry name" value="CheY-like"/>
    <property type="match status" value="1"/>
</dbReference>
<dbReference type="Gene3D" id="1.10.287.130">
    <property type="match status" value="1"/>
</dbReference>
<feature type="compositionally biased region" description="Low complexity" evidence="4">
    <location>
        <begin position="698"/>
        <end position="709"/>
    </location>
</feature>
<name>S3CC73_OPHP1</name>
<dbReference type="PRINTS" id="PR00344">
    <property type="entry name" value="BCTRLSENSOR"/>
</dbReference>